<sequence>MHVLVTGATGLIGSAVVARLVTEGHDVTGMARDDVRGRRSLPAVRWHALDMATVTGPDAWAPHLAGVDAVVNCAGVFQQGRGPRGAGDDLAVHETGADALFAAAEAAGIRRVIHFSAMGVDRATPSSFSASKRAGDQALMARDLDWVILRPSVVLGPGVYGASALMRGLAALPVLPVLPDTGPLQAVQLDDVVETVLRLLDPAAPSRLALDLAGPEPLGFTDIVLAHRRWMGWAPPRLRRLPPRLARLVWRAGDAVARLGWRPPLRSNARREVVRGATGDPGPWIRAVGITPRTLGQALAARPATVQDRWFAGLYLLKPLIFGIFSAFWITTALLSFGPGYDIGVALMLEGGVGPLAGPSVILGALADLLIGLGIAWRRTTRPALFAALGISIFYVVAGTILVPRLWEEPLGPLVKIWPIMMLNLAALAILEDR</sequence>
<dbReference type="GeneID" id="97241401"/>
<evidence type="ECO:0000259" key="2">
    <source>
        <dbReference type="Pfam" id="PF13460"/>
    </source>
</evidence>
<dbReference type="InterPro" id="IPR025695">
    <property type="entry name" value="DoxX-like"/>
</dbReference>
<dbReference type="RefSeq" id="WP_062768430.1">
    <property type="nucleotide sequence ID" value="NZ_CP121045.1"/>
</dbReference>
<dbReference type="Pfam" id="PF13781">
    <property type="entry name" value="DoxX_3"/>
    <property type="match status" value="1"/>
</dbReference>
<dbReference type="PANTHER" id="PTHR12126:SF11">
    <property type="entry name" value="NADH DEHYDROGENASE [UBIQUINONE] 1 ALPHA SUBCOMPLEX SUBUNIT 9, MITOCHONDRIAL"/>
    <property type="match status" value="1"/>
</dbReference>
<protein>
    <submittedName>
        <fullName evidence="3">Nucleoside-diphosphate sugar epimerase</fullName>
    </submittedName>
</protein>
<dbReference type="SUPFAM" id="SSF51735">
    <property type="entry name" value="NAD(P)-binding Rossmann-fold domains"/>
    <property type="match status" value="1"/>
</dbReference>
<feature type="transmembrane region" description="Helical" evidence="1">
    <location>
        <begin position="357"/>
        <end position="377"/>
    </location>
</feature>
<keyword evidence="1" id="KW-1133">Transmembrane helix</keyword>
<feature type="transmembrane region" description="Helical" evidence="1">
    <location>
        <begin position="413"/>
        <end position="431"/>
    </location>
</feature>
<keyword evidence="1" id="KW-0812">Transmembrane</keyword>
<dbReference type="OrthoDB" id="9814124at2"/>
<dbReference type="InterPro" id="IPR016040">
    <property type="entry name" value="NAD(P)-bd_dom"/>
</dbReference>
<reference evidence="3 4" key="1">
    <citation type="submission" date="2015-12" db="EMBL/GenBank/DDBJ databases">
        <title>Genome sequence of Tistrella mobilis MCCC 1A02139.</title>
        <authorList>
            <person name="Lu L."/>
            <person name="Lai Q."/>
            <person name="Shao Z."/>
            <person name="Qian P."/>
        </authorList>
    </citation>
    <scope>NUCLEOTIDE SEQUENCE [LARGE SCALE GENOMIC DNA]</scope>
    <source>
        <strain evidence="3 4">MCCC 1A02139</strain>
    </source>
</reference>
<evidence type="ECO:0000256" key="1">
    <source>
        <dbReference type="SAM" id="Phobius"/>
    </source>
</evidence>
<evidence type="ECO:0000313" key="3">
    <source>
        <dbReference type="EMBL" id="KYO50282.1"/>
    </source>
</evidence>
<dbReference type="EMBL" id="LPZR01000202">
    <property type="protein sequence ID" value="KYO50282.1"/>
    <property type="molecule type" value="Genomic_DNA"/>
</dbReference>
<gene>
    <name evidence="3" type="ORF">AUP44_13550</name>
</gene>
<dbReference type="Pfam" id="PF13460">
    <property type="entry name" value="NAD_binding_10"/>
    <property type="match status" value="1"/>
</dbReference>
<comment type="caution">
    <text evidence="3">The sequence shown here is derived from an EMBL/GenBank/DDBJ whole genome shotgun (WGS) entry which is preliminary data.</text>
</comment>
<accession>A0A162K1B2</accession>
<dbReference type="InterPro" id="IPR051207">
    <property type="entry name" value="ComplexI_NDUFA9_subunit"/>
</dbReference>
<evidence type="ECO:0000313" key="4">
    <source>
        <dbReference type="Proteomes" id="UP000075787"/>
    </source>
</evidence>
<keyword evidence="1" id="KW-0472">Membrane</keyword>
<name>A0A162K1B2_9PROT</name>
<feature type="transmembrane region" description="Helical" evidence="1">
    <location>
        <begin position="315"/>
        <end position="337"/>
    </location>
</feature>
<dbReference type="Proteomes" id="UP000075787">
    <property type="component" value="Unassembled WGS sequence"/>
</dbReference>
<feature type="transmembrane region" description="Helical" evidence="1">
    <location>
        <begin position="384"/>
        <end position="407"/>
    </location>
</feature>
<dbReference type="PANTHER" id="PTHR12126">
    <property type="entry name" value="NADH-UBIQUINONE OXIDOREDUCTASE 39 KDA SUBUNIT-RELATED"/>
    <property type="match status" value="1"/>
</dbReference>
<dbReference type="InterPro" id="IPR036291">
    <property type="entry name" value="NAD(P)-bd_dom_sf"/>
</dbReference>
<dbReference type="AlphaFoldDB" id="A0A162K1B2"/>
<organism evidence="3 4">
    <name type="scientific">Tistrella mobilis</name>
    <dbReference type="NCBI Taxonomy" id="171437"/>
    <lineage>
        <taxon>Bacteria</taxon>
        <taxon>Pseudomonadati</taxon>
        <taxon>Pseudomonadota</taxon>
        <taxon>Alphaproteobacteria</taxon>
        <taxon>Geminicoccales</taxon>
        <taxon>Geminicoccaceae</taxon>
        <taxon>Tistrella</taxon>
    </lineage>
</organism>
<proteinExistence type="predicted"/>
<dbReference type="Gene3D" id="3.40.50.720">
    <property type="entry name" value="NAD(P)-binding Rossmann-like Domain"/>
    <property type="match status" value="1"/>
</dbReference>
<dbReference type="GO" id="GO:0044877">
    <property type="term" value="F:protein-containing complex binding"/>
    <property type="evidence" value="ECO:0007669"/>
    <property type="project" value="TreeGrafter"/>
</dbReference>
<feature type="domain" description="NAD(P)-binding" evidence="2">
    <location>
        <begin position="7"/>
        <end position="153"/>
    </location>
</feature>